<organism evidence="1 2">
    <name type="scientific">Caerostris extrusa</name>
    <name type="common">Bark spider</name>
    <name type="synonym">Caerostris bankana</name>
    <dbReference type="NCBI Taxonomy" id="172846"/>
    <lineage>
        <taxon>Eukaryota</taxon>
        <taxon>Metazoa</taxon>
        <taxon>Ecdysozoa</taxon>
        <taxon>Arthropoda</taxon>
        <taxon>Chelicerata</taxon>
        <taxon>Arachnida</taxon>
        <taxon>Araneae</taxon>
        <taxon>Araneomorphae</taxon>
        <taxon>Entelegynae</taxon>
        <taxon>Araneoidea</taxon>
        <taxon>Araneidae</taxon>
        <taxon>Caerostris</taxon>
    </lineage>
</organism>
<reference evidence="1 2" key="1">
    <citation type="submission" date="2021-06" db="EMBL/GenBank/DDBJ databases">
        <title>Caerostris extrusa draft genome.</title>
        <authorList>
            <person name="Kono N."/>
            <person name="Arakawa K."/>
        </authorList>
    </citation>
    <scope>NUCLEOTIDE SEQUENCE [LARGE SCALE GENOMIC DNA]</scope>
</reference>
<protein>
    <submittedName>
        <fullName evidence="1">Uncharacterized protein</fullName>
    </submittedName>
</protein>
<evidence type="ECO:0000313" key="1">
    <source>
        <dbReference type="EMBL" id="GIY67480.1"/>
    </source>
</evidence>
<dbReference type="EMBL" id="BPLR01014248">
    <property type="protein sequence ID" value="GIY67480.1"/>
    <property type="molecule type" value="Genomic_DNA"/>
</dbReference>
<proteinExistence type="predicted"/>
<dbReference type="AlphaFoldDB" id="A0AAV4VB39"/>
<comment type="caution">
    <text evidence="1">The sequence shown here is derived from an EMBL/GenBank/DDBJ whole genome shotgun (WGS) entry which is preliminary data.</text>
</comment>
<evidence type="ECO:0000313" key="2">
    <source>
        <dbReference type="Proteomes" id="UP001054945"/>
    </source>
</evidence>
<gene>
    <name evidence="1" type="ORF">CEXT_452351</name>
</gene>
<name>A0AAV4VB39_CAEEX</name>
<keyword evidence="2" id="KW-1185">Reference proteome</keyword>
<accession>A0AAV4VB39</accession>
<dbReference type="Proteomes" id="UP001054945">
    <property type="component" value="Unassembled WGS sequence"/>
</dbReference>
<sequence length="85" mass="9929">MKTVMGKETKNLQTLIRHFSKQCEDTFYCYNHHPVFSVLKSAYTTVTASDIQPEFSCIREHRFVNRDLQKCDPGPHFYGLGPKNF</sequence>